<comment type="function">
    <text evidence="5">Regulatory protein of the TOL plasmid xyl operons. XylS activates the xylXYZLTEGFJQKIH operon required for the degradation of toluene, m-xylene and p-xylene.</text>
</comment>
<name>A0ABY9FPA1_9PSED</name>
<dbReference type="PANTHER" id="PTHR46796">
    <property type="entry name" value="HTH-TYPE TRANSCRIPTIONAL ACTIVATOR RHAS-RELATED"/>
    <property type="match status" value="1"/>
</dbReference>
<dbReference type="Gene3D" id="3.40.50.880">
    <property type="match status" value="1"/>
</dbReference>
<evidence type="ECO:0000256" key="3">
    <source>
        <dbReference type="ARBA" id="ARBA00023125"/>
    </source>
</evidence>
<evidence type="ECO:0000256" key="1">
    <source>
        <dbReference type="ARBA" id="ARBA00004496"/>
    </source>
</evidence>
<dbReference type="Proteomes" id="UP001236748">
    <property type="component" value="Chromosome"/>
</dbReference>
<dbReference type="Gene3D" id="1.10.10.60">
    <property type="entry name" value="Homeodomain-like"/>
    <property type="match status" value="2"/>
</dbReference>
<dbReference type="Pfam" id="PF12833">
    <property type="entry name" value="HTH_18"/>
    <property type="match status" value="1"/>
</dbReference>
<comment type="subcellular location">
    <subcellularLocation>
        <location evidence="1">Cytoplasm</location>
    </subcellularLocation>
</comment>
<dbReference type="InterPro" id="IPR018060">
    <property type="entry name" value="HTH_AraC"/>
</dbReference>
<protein>
    <submittedName>
        <fullName evidence="7">Helix-turn-helix domain-containing protein</fullName>
    </submittedName>
</protein>
<dbReference type="EMBL" id="CP117450">
    <property type="protein sequence ID" value="WLH05136.1"/>
    <property type="molecule type" value="Genomic_DNA"/>
</dbReference>
<keyword evidence="8" id="KW-1185">Reference proteome</keyword>
<reference evidence="7 8" key="1">
    <citation type="submission" date="2023-02" db="EMBL/GenBank/DDBJ databases">
        <title>Evolution of Hrp T3SS in non-pathogenic Pseudomonas fluorescens.</title>
        <authorList>
            <person name="Liao K."/>
            <person name="Wei H."/>
            <person name="Gu Y."/>
        </authorList>
    </citation>
    <scope>NUCLEOTIDE SEQUENCE [LARGE SCALE GENOMIC DNA]</scope>
    <source>
        <strain evidence="7 8">FP2043</strain>
    </source>
</reference>
<evidence type="ECO:0000259" key="6">
    <source>
        <dbReference type="PROSITE" id="PS01124"/>
    </source>
</evidence>
<dbReference type="InterPro" id="IPR020449">
    <property type="entry name" value="Tscrpt_reg_AraC-type_HTH"/>
</dbReference>
<organism evidence="7 8">
    <name type="scientific">Pseudomonas lurida</name>
    <dbReference type="NCBI Taxonomy" id="244566"/>
    <lineage>
        <taxon>Bacteria</taxon>
        <taxon>Pseudomonadati</taxon>
        <taxon>Pseudomonadota</taxon>
        <taxon>Gammaproteobacteria</taxon>
        <taxon>Pseudomonadales</taxon>
        <taxon>Pseudomonadaceae</taxon>
        <taxon>Pseudomonas</taxon>
    </lineage>
</organism>
<dbReference type="SMART" id="SM00342">
    <property type="entry name" value="HTH_ARAC"/>
    <property type="match status" value="1"/>
</dbReference>
<keyword evidence="4" id="KW-0804">Transcription</keyword>
<evidence type="ECO:0000313" key="8">
    <source>
        <dbReference type="Proteomes" id="UP001236748"/>
    </source>
</evidence>
<proteinExistence type="predicted"/>
<dbReference type="InterPro" id="IPR018062">
    <property type="entry name" value="HTH_AraC-typ_CS"/>
</dbReference>
<dbReference type="PROSITE" id="PS00041">
    <property type="entry name" value="HTH_ARAC_FAMILY_1"/>
    <property type="match status" value="1"/>
</dbReference>
<dbReference type="RefSeq" id="WP_050513986.1">
    <property type="nucleotide sequence ID" value="NZ_CP117450.1"/>
</dbReference>
<dbReference type="InterPro" id="IPR050204">
    <property type="entry name" value="AraC_XylS_family_regulators"/>
</dbReference>
<evidence type="ECO:0000313" key="7">
    <source>
        <dbReference type="EMBL" id="WLH05136.1"/>
    </source>
</evidence>
<feature type="domain" description="HTH araC/xylS-type" evidence="6">
    <location>
        <begin position="219"/>
        <end position="317"/>
    </location>
</feature>
<evidence type="ECO:0000256" key="5">
    <source>
        <dbReference type="ARBA" id="ARBA00037345"/>
    </source>
</evidence>
<sequence length="329" mass="36367">MSGFAVVGLADAYISSLGIFLDAFELIRRQVIELYRTREPMSMQTRIHLLTTDGRAVRLAGGRSLPSDGGLDALMQYDLIHLPGFIFGDESALASRLADAAPLCHWLNQQHAGGAFVSASGSAVFLLAEAGLLNGGVATIARPLIPVFRRRYPDIRVNHRSAVVEHGRVISGSGLAADMQLLTRLVEHVTTAELARWLSDVTSLHQAAEDHLADDPLTANAQLWLEERFAQDVRISELAKAMAVSQQTLLRHFHRHLDATPQEYVRQLRMKSAQGLLLRTSRPIEQIATLCGYGDVHTFRKVFREYSGTSPSQYRVQKKKNAAQKPSHT</sequence>
<dbReference type="InterPro" id="IPR029062">
    <property type="entry name" value="Class_I_gatase-like"/>
</dbReference>
<evidence type="ECO:0000256" key="4">
    <source>
        <dbReference type="ARBA" id="ARBA00023163"/>
    </source>
</evidence>
<dbReference type="InterPro" id="IPR009057">
    <property type="entry name" value="Homeodomain-like_sf"/>
</dbReference>
<dbReference type="PRINTS" id="PR00032">
    <property type="entry name" value="HTHARAC"/>
</dbReference>
<keyword evidence="3" id="KW-0238">DNA-binding</keyword>
<evidence type="ECO:0000256" key="2">
    <source>
        <dbReference type="ARBA" id="ARBA00023015"/>
    </source>
</evidence>
<dbReference type="SUPFAM" id="SSF52317">
    <property type="entry name" value="Class I glutamine amidotransferase-like"/>
    <property type="match status" value="1"/>
</dbReference>
<keyword evidence="2" id="KW-0805">Transcription regulation</keyword>
<accession>A0ABY9FPA1</accession>
<gene>
    <name evidence="7" type="ORF">PSH67_20125</name>
</gene>
<dbReference type="PROSITE" id="PS01124">
    <property type="entry name" value="HTH_ARAC_FAMILY_2"/>
    <property type="match status" value="1"/>
</dbReference>
<dbReference type="SUPFAM" id="SSF46689">
    <property type="entry name" value="Homeodomain-like"/>
    <property type="match status" value="2"/>
</dbReference>